<dbReference type="PANTHER" id="PTHR43163:SF8">
    <property type="entry name" value="D,D-DIPEPTIDE TRANSPORT SYSTEM PERMEASE PROTEIN DDPB-RELATED"/>
    <property type="match status" value="1"/>
</dbReference>
<dbReference type="CDD" id="cd06261">
    <property type="entry name" value="TM_PBP2"/>
    <property type="match status" value="1"/>
</dbReference>
<dbReference type="Gene3D" id="1.10.3720.10">
    <property type="entry name" value="MetI-like"/>
    <property type="match status" value="1"/>
</dbReference>
<evidence type="ECO:0000256" key="7">
    <source>
        <dbReference type="RuleBase" id="RU363032"/>
    </source>
</evidence>
<proteinExistence type="inferred from homology"/>
<dbReference type="GO" id="GO:0005886">
    <property type="term" value="C:plasma membrane"/>
    <property type="evidence" value="ECO:0007669"/>
    <property type="project" value="UniProtKB-SubCell"/>
</dbReference>
<keyword evidence="6" id="KW-0472">Membrane</keyword>
<evidence type="ECO:0000256" key="2">
    <source>
        <dbReference type="ARBA" id="ARBA00022448"/>
    </source>
</evidence>
<evidence type="ECO:0000256" key="5">
    <source>
        <dbReference type="ARBA" id="ARBA00022989"/>
    </source>
</evidence>
<reference evidence="10" key="1">
    <citation type="submission" date="2016-10" db="EMBL/GenBank/DDBJ databases">
        <authorList>
            <person name="Varghese N."/>
            <person name="Submissions S."/>
        </authorList>
    </citation>
    <scope>NUCLEOTIDE SEQUENCE [LARGE SCALE GENOMIC DNA]</scope>
    <source>
        <strain evidence="10">BL36</strain>
    </source>
</reference>
<dbReference type="InterPro" id="IPR000515">
    <property type="entry name" value="MetI-like"/>
</dbReference>
<dbReference type="SUPFAM" id="SSF161098">
    <property type="entry name" value="MetI-like"/>
    <property type="match status" value="1"/>
</dbReference>
<evidence type="ECO:0000256" key="4">
    <source>
        <dbReference type="ARBA" id="ARBA00022692"/>
    </source>
</evidence>
<keyword evidence="4" id="KW-0812">Transmembrane</keyword>
<evidence type="ECO:0000256" key="3">
    <source>
        <dbReference type="ARBA" id="ARBA00022475"/>
    </source>
</evidence>
<evidence type="ECO:0000256" key="1">
    <source>
        <dbReference type="ARBA" id="ARBA00004651"/>
    </source>
</evidence>
<dbReference type="EMBL" id="FOTK01000073">
    <property type="protein sequence ID" value="SFM90057.1"/>
    <property type="molecule type" value="Genomic_DNA"/>
</dbReference>
<sequence length="115" mass="12231">MTRSLMLQELSAEYVLAARAKGLSEARVVWRHALGNALVPLLTATALSYAYLLEGAVLTETVFAWPGIGLYVTQALFSADLPAVLGATTVIGACFVSLNALVDSLNPLLDPRISR</sequence>
<dbReference type="GO" id="GO:0071916">
    <property type="term" value="F:dipeptide transmembrane transporter activity"/>
    <property type="evidence" value="ECO:0007669"/>
    <property type="project" value="TreeGrafter"/>
</dbReference>
<comment type="similarity">
    <text evidence="7">Belongs to the binding-protein-dependent transport system permease family.</text>
</comment>
<dbReference type="PROSITE" id="PS50928">
    <property type="entry name" value="ABC_TM1"/>
    <property type="match status" value="1"/>
</dbReference>
<keyword evidence="5" id="KW-1133">Transmembrane helix</keyword>
<gene>
    <name evidence="9" type="ORF">SAMN05192568_107312</name>
</gene>
<protein>
    <submittedName>
        <fullName evidence="9">Peptide/nickel transport system permease protein</fullName>
    </submittedName>
</protein>
<dbReference type="PANTHER" id="PTHR43163">
    <property type="entry name" value="DIPEPTIDE TRANSPORT SYSTEM PERMEASE PROTEIN DPPB-RELATED"/>
    <property type="match status" value="1"/>
</dbReference>
<keyword evidence="3" id="KW-1003">Cell membrane</keyword>
<keyword evidence="2 7" id="KW-0813">Transport</keyword>
<dbReference type="RefSeq" id="WP_244537416.1">
    <property type="nucleotide sequence ID" value="NZ_FOTK01000073.1"/>
</dbReference>
<evidence type="ECO:0000256" key="6">
    <source>
        <dbReference type="ARBA" id="ARBA00023136"/>
    </source>
</evidence>
<name>A0A1I4UM33_9HYPH</name>
<dbReference type="Proteomes" id="UP000199048">
    <property type="component" value="Unassembled WGS sequence"/>
</dbReference>
<organism evidence="9 10">
    <name type="scientific">Methylobacterium pseudosasicola</name>
    <dbReference type="NCBI Taxonomy" id="582667"/>
    <lineage>
        <taxon>Bacteria</taxon>
        <taxon>Pseudomonadati</taxon>
        <taxon>Pseudomonadota</taxon>
        <taxon>Alphaproteobacteria</taxon>
        <taxon>Hyphomicrobiales</taxon>
        <taxon>Methylobacteriaceae</taxon>
        <taxon>Methylobacterium</taxon>
    </lineage>
</organism>
<feature type="domain" description="ABC transmembrane type-1" evidence="8">
    <location>
        <begin position="1"/>
        <end position="102"/>
    </location>
</feature>
<dbReference type="InterPro" id="IPR035906">
    <property type="entry name" value="MetI-like_sf"/>
</dbReference>
<dbReference type="AlphaFoldDB" id="A0A1I4UM33"/>
<comment type="subcellular location">
    <subcellularLocation>
        <location evidence="1 7">Cell membrane</location>
        <topology evidence="1 7">Multi-pass membrane protein</topology>
    </subcellularLocation>
</comment>
<evidence type="ECO:0000259" key="8">
    <source>
        <dbReference type="PROSITE" id="PS50928"/>
    </source>
</evidence>
<evidence type="ECO:0000313" key="10">
    <source>
        <dbReference type="Proteomes" id="UP000199048"/>
    </source>
</evidence>
<evidence type="ECO:0000313" key="9">
    <source>
        <dbReference type="EMBL" id="SFM90057.1"/>
    </source>
</evidence>
<accession>A0A1I4UM33</accession>
<keyword evidence="10" id="KW-1185">Reference proteome</keyword>
<dbReference type="STRING" id="582667.SAMN05192568_107312"/>
<dbReference type="Pfam" id="PF00528">
    <property type="entry name" value="BPD_transp_1"/>
    <property type="match status" value="1"/>
</dbReference>